<reference evidence="1" key="2">
    <citation type="journal article" date="2021" name="Syst. Appl. Microbiol.">
        <title>Roseomonas hellenica sp. nov., isolated from roots of wild-growing Alkanna tinctoria.</title>
        <authorList>
            <person name="Rat A."/>
            <person name="Naranjo H.D."/>
            <person name="Lebbe L."/>
            <person name="Cnockaert M."/>
            <person name="Krigas N."/>
            <person name="Grigoriadou K."/>
            <person name="Maloupa E."/>
            <person name="Willems A."/>
        </authorList>
    </citation>
    <scope>NUCLEOTIDE SEQUENCE</scope>
    <source>
        <strain evidence="1">LMG 31228</strain>
    </source>
</reference>
<dbReference type="Proteomes" id="UP001138709">
    <property type="component" value="Unassembled WGS sequence"/>
</dbReference>
<dbReference type="PANTHER" id="PTHR36152:SF1">
    <property type="entry name" value="UBIQUITIN-LIKE DOMAIN-CONTAINING PROTEIN"/>
    <property type="match status" value="1"/>
</dbReference>
<evidence type="ECO:0000313" key="2">
    <source>
        <dbReference type="Proteomes" id="UP001138709"/>
    </source>
</evidence>
<dbReference type="PANTHER" id="PTHR36152">
    <property type="entry name" value="CYTOPLASMIC PROTEIN-RELATED"/>
    <property type="match status" value="1"/>
</dbReference>
<evidence type="ECO:0000313" key="1">
    <source>
        <dbReference type="EMBL" id="MBR0684072.1"/>
    </source>
</evidence>
<protein>
    <submittedName>
        <fullName evidence="1">Type VI secretion system tube protein Hcp</fullName>
    </submittedName>
</protein>
<organism evidence="1 2">
    <name type="scientific">Neoroseomonas eburnea</name>
    <dbReference type="NCBI Taxonomy" id="1346889"/>
    <lineage>
        <taxon>Bacteria</taxon>
        <taxon>Pseudomonadati</taxon>
        <taxon>Pseudomonadota</taxon>
        <taxon>Alphaproteobacteria</taxon>
        <taxon>Acetobacterales</taxon>
        <taxon>Acetobacteraceae</taxon>
        <taxon>Neoroseomonas</taxon>
    </lineage>
</organism>
<name>A0A9X9XK36_9PROT</name>
<dbReference type="EMBL" id="JAAEDL010000053">
    <property type="protein sequence ID" value="MBR0684072.1"/>
    <property type="molecule type" value="Genomic_DNA"/>
</dbReference>
<sequence length="152" mass="16393">MEISGIEGESRIAGHSGWLALTSFRWGGRRAVRTHTSGSYRMSSTYSTAQLSDVTVTRQADSASALIWDAMMKGSPVPMKFHWLRAGHGGEPTTYLEGEFENAIIVAIETGSAGGRPVETLVITYEALEFRVVNVGNVLSGPQDVVSYRLGA</sequence>
<reference evidence="1" key="1">
    <citation type="submission" date="2020-01" db="EMBL/GenBank/DDBJ databases">
        <authorList>
            <person name="Rat A."/>
        </authorList>
    </citation>
    <scope>NUCLEOTIDE SEQUENCE</scope>
    <source>
        <strain evidence="1">LMG 31228</strain>
    </source>
</reference>
<dbReference type="AlphaFoldDB" id="A0A9X9XK36"/>
<dbReference type="SUPFAM" id="SSF141452">
    <property type="entry name" value="Hcp1-like"/>
    <property type="match status" value="1"/>
</dbReference>
<dbReference type="InterPro" id="IPR036624">
    <property type="entry name" value="Hcp1-lik_sf"/>
</dbReference>
<dbReference type="InterPro" id="IPR008514">
    <property type="entry name" value="T6SS_Hcp"/>
</dbReference>
<proteinExistence type="predicted"/>
<dbReference type="RefSeq" id="WP_211849830.1">
    <property type="nucleotide sequence ID" value="NZ_JAAEDL010000053.1"/>
</dbReference>
<dbReference type="Gene3D" id="2.30.110.20">
    <property type="entry name" value="Hcp1-like"/>
    <property type="match status" value="1"/>
</dbReference>
<comment type="caution">
    <text evidence="1">The sequence shown here is derived from an EMBL/GenBank/DDBJ whole genome shotgun (WGS) entry which is preliminary data.</text>
</comment>
<keyword evidence="2" id="KW-1185">Reference proteome</keyword>
<accession>A0A9X9XK36</accession>
<dbReference type="Pfam" id="PF05638">
    <property type="entry name" value="T6SS_HCP"/>
    <property type="match status" value="1"/>
</dbReference>
<gene>
    <name evidence="1" type="ORF">GXW74_26640</name>
</gene>
<dbReference type="InterPro" id="IPR053165">
    <property type="entry name" value="HSI-I_assembly_Hcp1"/>
</dbReference>